<sequence>MNQWMEGSGDIEVGQVRIGKGSKAGKSQIGIVLNGQNSEFQRERRFNLNKTAQADANSSRASIVLSLNENGLKQENDLEKKAAQLSPVIE</sequence>
<comment type="caution">
    <text evidence="1">The sequence shown here is derived from an EMBL/GenBank/DDBJ whole genome shotgun (WGS) entry which is preliminary data.</text>
</comment>
<proteinExistence type="predicted"/>
<dbReference type="EMBL" id="SNRW01033230">
    <property type="protein sequence ID" value="KAA6356292.1"/>
    <property type="molecule type" value="Genomic_DNA"/>
</dbReference>
<gene>
    <name evidence="1" type="ORF">EZS28_048180</name>
</gene>
<evidence type="ECO:0000313" key="1">
    <source>
        <dbReference type="EMBL" id="KAA6356292.1"/>
    </source>
</evidence>
<feature type="non-terminal residue" evidence="1">
    <location>
        <position position="90"/>
    </location>
</feature>
<protein>
    <submittedName>
        <fullName evidence="1">Uncharacterized protein</fullName>
    </submittedName>
</protein>
<accession>A0A5J4TED5</accession>
<organism evidence="1 2">
    <name type="scientific">Streblomastix strix</name>
    <dbReference type="NCBI Taxonomy" id="222440"/>
    <lineage>
        <taxon>Eukaryota</taxon>
        <taxon>Metamonada</taxon>
        <taxon>Preaxostyla</taxon>
        <taxon>Oxymonadida</taxon>
        <taxon>Streblomastigidae</taxon>
        <taxon>Streblomastix</taxon>
    </lineage>
</organism>
<name>A0A5J4TED5_9EUKA</name>
<dbReference type="AlphaFoldDB" id="A0A5J4TED5"/>
<reference evidence="1 2" key="1">
    <citation type="submission" date="2019-03" db="EMBL/GenBank/DDBJ databases">
        <title>Single cell metagenomics reveals metabolic interactions within the superorganism composed of flagellate Streblomastix strix and complex community of Bacteroidetes bacteria on its surface.</title>
        <authorList>
            <person name="Treitli S.C."/>
            <person name="Kolisko M."/>
            <person name="Husnik F."/>
            <person name="Keeling P."/>
            <person name="Hampl V."/>
        </authorList>
    </citation>
    <scope>NUCLEOTIDE SEQUENCE [LARGE SCALE GENOMIC DNA]</scope>
    <source>
        <strain evidence="1">ST1C</strain>
    </source>
</reference>
<evidence type="ECO:0000313" key="2">
    <source>
        <dbReference type="Proteomes" id="UP000324800"/>
    </source>
</evidence>
<dbReference type="Proteomes" id="UP000324800">
    <property type="component" value="Unassembled WGS sequence"/>
</dbReference>